<feature type="domain" description="CRM" evidence="3">
    <location>
        <begin position="1"/>
        <end position="95"/>
    </location>
</feature>
<proteinExistence type="predicted"/>
<dbReference type="InterPro" id="IPR035920">
    <property type="entry name" value="YhbY-like_sf"/>
</dbReference>
<name>A0ABN0D2U4_9FIRM</name>
<dbReference type="SMART" id="SM01103">
    <property type="entry name" value="CRS1_YhbY"/>
    <property type="match status" value="1"/>
</dbReference>
<evidence type="ECO:0000256" key="1">
    <source>
        <dbReference type="ARBA" id="ARBA00022884"/>
    </source>
</evidence>
<evidence type="ECO:0000256" key="2">
    <source>
        <dbReference type="PROSITE-ProRule" id="PRU00626"/>
    </source>
</evidence>
<dbReference type="Gene3D" id="3.30.110.60">
    <property type="entry name" value="YhbY-like"/>
    <property type="match status" value="1"/>
</dbReference>
<dbReference type="InterPro" id="IPR001890">
    <property type="entry name" value="RNA-binding_CRM"/>
</dbReference>
<organism evidence="4 5">
    <name type="scientific">Megasphaera lornae</name>
    <dbReference type="NCBI Taxonomy" id="1000568"/>
    <lineage>
        <taxon>Bacteria</taxon>
        <taxon>Bacillati</taxon>
        <taxon>Bacillota</taxon>
        <taxon>Negativicutes</taxon>
        <taxon>Veillonellales</taxon>
        <taxon>Veillonellaceae</taxon>
        <taxon>Megasphaera</taxon>
    </lineage>
</organism>
<dbReference type="PANTHER" id="PTHR40065">
    <property type="entry name" value="RNA-BINDING PROTEIN YHBY"/>
    <property type="match status" value="1"/>
</dbReference>
<evidence type="ECO:0000313" key="5">
    <source>
        <dbReference type="Proteomes" id="UP000004018"/>
    </source>
</evidence>
<reference evidence="4 5" key="1">
    <citation type="submission" date="2011-04" db="EMBL/GenBank/DDBJ databases">
        <authorList>
            <person name="Harkins D.M."/>
            <person name="Madupu R."/>
            <person name="Durkin A.S."/>
            <person name="Torralba M."/>
            <person name="Methe B."/>
            <person name="Sutton G.G."/>
            <person name="Nelson K.E."/>
        </authorList>
    </citation>
    <scope>NUCLEOTIDE SEQUENCE [LARGE SCALE GENOMIC DNA]</scope>
    <source>
        <strain evidence="4 5">UPII 199-6</strain>
    </source>
</reference>
<evidence type="ECO:0000259" key="3">
    <source>
        <dbReference type="PROSITE" id="PS51295"/>
    </source>
</evidence>
<dbReference type="PANTHER" id="PTHR40065:SF3">
    <property type="entry name" value="RNA-BINDING PROTEIN YHBY"/>
    <property type="match status" value="1"/>
</dbReference>
<dbReference type="SUPFAM" id="SSF75471">
    <property type="entry name" value="YhbY-like"/>
    <property type="match status" value="1"/>
</dbReference>
<dbReference type="Proteomes" id="UP000004018">
    <property type="component" value="Unassembled WGS sequence"/>
</dbReference>
<accession>A0ABN0D2U4</accession>
<evidence type="ECO:0000313" key="4">
    <source>
        <dbReference type="EMBL" id="EGL41135.1"/>
    </source>
</evidence>
<dbReference type="InterPro" id="IPR051925">
    <property type="entry name" value="RNA-binding_domain"/>
</dbReference>
<sequence>MTGKDKKMLKAMGSQLPAVVQIGKEGLSAAVIDSARAVLTARELIKAHVLPNAGGDTEEILHELSTMLGAELIQVIGRYGILFKKKKDKSHFAYIGK</sequence>
<dbReference type="EMBL" id="AFIJ01000017">
    <property type="protein sequence ID" value="EGL41135.1"/>
    <property type="molecule type" value="Genomic_DNA"/>
</dbReference>
<comment type="caution">
    <text evidence="4">The sequence shown here is derived from an EMBL/GenBank/DDBJ whole genome shotgun (WGS) entry which is preliminary data.</text>
</comment>
<dbReference type="Pfam" id="PF01985">
    <property type="entry name" value="CRS1_YhbY"/>
    <property type="match status" value="1"/>
</dbReference>
<keyword evidence="5" id="KW-1185">Reference proteome</keyword>
<protein>
    <submittedName>
        <fullName evidence="4">RNA-binding protein, YhbY family</fullName>
    </submittedName>
</protein>
<dbReference type="RefSeq" id="WP_007390821.1">
    <property type="nucleotide sequence ID" value="NZ_AFIJ01000017.1"/>
</dbReference>
<gene>
    <name evidence="4" type="ORF">HMPREF1039_1537</name>
</gene>
<keyword evidence="1 2" id="KW-0694">RNA-binding</keyword>
<dbReference type="PROSITE" id="PS51295">
    <property type="entry name" value="CRM"/>
    <property type="match status" value="1"/>
</dbReference>